<protein>
    <submittedName>
        <fullName evidence="2">Uncharacterized protein</fullName>
    </submittedName>
</protein>
<proteinExistence type="predicted"/>
<feature type="region of interest" description="Disordered" evidence="1">
    <location>
        <begin position="20"/>
        <end position="48"/>
    </location>
</feature>
<evidence type="ECO:0000313" key="2">
    <source>
        <dbReference type="EMBL" id="JAE03365.1"/>
    </source>
</evidence>
<sequence>MFHECLISPVQETINKECYENKTSNSANSAQNKFDDDEHSDRLNMKHV</sequence>
<dbReference type="EMBL" id="GBRH01194531">
    <property type="protein sequence ID" value="JAE03365.1"/>
    <property type="molecule type" value="Transcribed_RNA"/>
</dbReference>
<reference evidence="2" key="1">
    <citation type="submission" date="2014-09" db="EMBL/GenBank/DDBJ databases">
        <authorList>
            <person name="Magalhaes I.L.F."/>
            <person name="Oliveira U."/>
            <person name="Santos F.R."/>
            <person name="Vidigal T.H.D.A."/>
            <person name="Brescovit A.D."/>
            <person name="Santos A.J."/>
        </authorList>
    </citation>
    <scope>NUCLEOTIDE SEQUENCE</scope>
    <source>
        <tissue evidence="2">Shoot tissue taken approximately 20 cm above the soil surface</tissue>
    </source>
</reference>
<feature type="compositionally biased region" description="Basic and acidic residues" evidence="1">
    <location>
        <begin position="33"/>
        <end position="48"/>
    </location>
</feature>
<dbReference type="EMBL" id="GBRH01195103">
    <property type="protein sequence ID" value="JAE02793.1"/>
    <property type="molecule type" value="Transcribed_RNA"/>
</dbReference>
<evidence type="ECO:0000256" key="1">
    <source>
        <dbReference type="SAM" id="MobiDB-lite"/>
    </source>
</evidence>
<accession>A0A0A9ERH3</accession>
<reference evidence="2" key="2">
    <citation type="journal article" date="2015" name="Data Brief">
        <title>Shoot transcriptome of the giant reed, Arundo donax.</title>
        <authorList>
            <person name="Barrero R.A."/>
            <person name="Guerrero F.D."/>
            <person name="Moolhuijzen P."/>
            <person name="Goolsby J.A."/>
            <person name="Tidwell J."/>
            <person name="Bellgard S.E."/>
            <person name="Bellgard M.I."/>
        </authorList>
    </citation>
    <scope>NUCLEOTIDE SEQUENCE</scope>
    <source>
        <tissue evidence="2">Shoot tissue taken approximately 20 cm above the soil surface</tissue>
    </source>
</reference>
<name>A0A0A9ERH3_ARUDO</name>
<dbReference type="AlphaFoldDB" id="A0A0A9ERH3"/>
<organism evidence="2">
    <name type="scientific">Arundo donax</name>
    <name type="common">Giant reed</name>
    <name type="synonym">Donax arundinaceus</name>
    <dbReference type="NCBI Taxonomy" id="35708"/>
    <lineage>
        <taxon>Eukaryota</taxon>
        <taxon>Viridiplantae</taxon>
        <taxon>Streptophyta</taxon>
        <taxon>Embryophyta</taxon>
        <taxon>Tracheophyta</taxon>
        <taxon>Spermatophyta</taxon>
        <taxon>Magnoliopsida</taxon>
        <taxon>Liliopsida</taxon>
        <taxon>Poales</taxon>
        <taxon>Poaceae</taxon>
        <taxon>PACMAD clade</taxon>
        <taxon>Arundinoideae</taxon>
        <taxon>Arundineae</taxon>
        <taxon>Arundo</taxon>
    </lineage>
</organism>
<feature type="compositionally biased region" description="Polar residues" evidence="1">
    <location>
        <begin position="21"/>
        <end position="32"/>
    </location>
</feature>